<feature type="domain" description="YdbS-like PH" evidence="2">
    <location>
        <begin position="75"/>
        <end position="153"/>
    </location>
</feature>
<dbReference type="PANTHER" id="PTHR34473">
    <property type="entry name" value="UPF0699 TRANSMEMBRANE PROTEIN YDBS"/>
    <property type="match status" value="1"/>
</dbReference>
<dbReference type="InterPro" id="IPR005182">
    <property type="entry name" value="YdbS-like_PH"/>
</dbReference>
<name>A0A7Z0D8C4_9ACTN</name>
<keyword evidence="1" id="KW-0472">Membrane</keyword>
<dbReference type="AlphaFoldDB" id="A0A7Z0D8C4"/>
<evidence type="ECO:0000313" key="3">
    <source>
        <dbReference type="EMBL" id="NYI70814.1"/>
    </source>
</evidence>
<gene>
    <name evidence="3" type="ORF">GGQ54_001374</name>
</gene>
<feature type="transmembrane region" description="Helical" evidence="1">
    <location>
        <begin position="52"/>
        <end position="69"/>
    </location>
</feature>
<keyword evidence="1" id="KW-1133">Transmembrane helix</keyword>
<dbReference type="Pfam" id="PF03703">
    <property type="entry name" value="bPH_2"/>
    <property type="match status" value="1"/>
</dbReference>
<proteinExistence type="predicted"/>
<feature type="transmembrane region" description="Helical" evidence="1">
    <location>
        <begin position="27"/>
        <end position="46"/>
    </location>
</feature>
<dbReference type="Proteomes" id="UP000527616">
    <property type="component" value="Unassembled WGS sequence"/>
</dbReference>
<evidence type="ECO:0000256" key="1">
    <source>
        <dbReference type="SAM" id="Phobius"/>
    </source>
</evidence>
<dbReference type="RefSeq" id="WP_179444721.1">
    <property type="nucleotide sequence ID" value="NZ_JACBZS010000001.1"/>
</dbReference>
<dbReference type="EMBL" id="JACBZS010000001">
    <property type="protein sequence ID" value="NYI70814.1"/>
    <property type="molecule type" value="Genomic_DNA"/>
</dbReference>
<dbReference type="PANTHER" id="PTHR34473:SF3">
    <property type="entry name" value="TRANSMEMBRANE PROTEIN-RELATED"/>
    <property type="match status" value="1"/>
</dbReference>
<keyword evidence="1" id="KW-0812">Transmembrane</keyword>
<evidence type="ECO:0000313" key="4">
    <source>
        <dbReference type="Proteomes" id="UP000527616"/>
    </source>
</evidence>
<organism evidence="3 4">
    <name type="scientific">Naumannella cuiyingiana</name>
    <dbReference type="NCBI Taxonomy" id="1347891"/>
    <lineage>
        <taxon>Bacteria</taxon>
        <taxon>Bacillati</taxon>
        <taxon>Actinomycetota</taxon>
        <taxon>Actinomycetes</taxon>
        <taxon>Propionibacteriales</taxon>
        <taxon>Propionibacteriaceae</taxon>
        <taxon>Naumannella</taxon>
    </lineage>
</organism>
<sequence length="164" mass="18032">MTPEQLFAPPDVAWQPLAPAWRTVRRISAVFSYLVLFGVPAAVAWPTLGRQWAIPIIVLGVAVLIWRLIRIGALYRSWGYAELADDLYLTRGVMFRNLTAVPYARMQVVEVESGPIERAFGLATVKLVTASAATDATIPGLTPDRAAQLRDRLTRRAETGDSGL</sequence>
<evidence type="ECO:0000259" key="2">
    <source>
        <dbReference type="Pfam" id="PF03703"/>
    </source>
</evidence>
<reference evidence="3 4" key="1">
    <citation type="submission" date="2020-07" db="EMBL/GenBank/DDBJ databases">
        <title>Sequencing the genomes of 1000 actinobacteria strains.</title>
        <authorList>
            <person name="Klenk H.-P."/>
        </authorList>
    </citation>
    <scope>NUCLEOTIDE SEQUENCE [LARGE SCALE GENOMIC DNA]</scope>
    <source>
        <strain evidence="3 4">DSM 103164</strain>
    </source>
</reference>
<protein>
    <recommendedName>
        <fullName evidence="2">YdbS-like PH domain-containing protein</fullName>
    </recommendedName>
</protein>
<comment type="caution">
    <text evidence="3">The sequence shown here is derived from an EMBL/GenBank/DDBJ whole genome shotgun (WGS) entry which is preliminary data.</text>
</comment>
<keyword evidence="4" id="KW-1185">Reference proteome</keyword>
<accession>A0A7Z0D8C4</accession>